<dbReference type="FunFam" id="3.30.1330.20:FF:000007">
    <property type="entry name" value="Cell division protein ftsZ, putative"/>
    <property type="match status" value="1"/>
</dbReference>
<keyword evidence="8" id="KW-0597">Phosphoprotein</keyword>
<feature type="transmembrane region" description="Helical" evidence="21">
    <location>
        <begin position="517"/>
        <end position="537"/>
    </location>
</feature>
<dbReference type="InterPro" id="IPR036525">
    <property type="entry name" value="Tubulin/FtsZ_GTPase_sf"/>
</dbReference>
<sequence length="1063" mass="118224">MEDTLSLVYVEEMDYWAQSLVILSDKAKEIRYSPLKKFMTTDGRRLFVTEIPIDYPRSQVQIEEAENLLENMATRKNLDLPYELELLADDIEHLRLINDSQSFMSSCTFFSGRLSSSAIRSKLDTGDALPFELLTKLSLSLSLSCFLWSSMSKPCQIVVLTVLFAALSFTDSSAAASPSEHRYNVGDRVTLFVNKVGPLNNPSETYYFYDLPLCRPDPVIWKKESFGEVLNGDRLTNALYELKFREEKSRETLCQKKLKVDEVSKFRDAVHDDFYFQMYYDDLPLWGFIGKLEESEVFGEKGPKYYLFKHVQFDVLYNGDQVVEIQAFSDPTHTVDITEDVEIDVTFTYSVIWNESSTKFENRMDKYTRASIVPIHRKIHWFSFINSIVIIVLLMGLFALLFMRRLKNDMKKCANGDEEEDKEVGWKYIHGDVFRCPPNLSFFCAVLGTGTQLLTQVFILFLLASFGVLYPYNRGALLTSLVFIYSITYVVAGYTAASFHNQFAEAGWEWSVRLAGILYLGPLFVTASFLNTVAISYGTTAALPFGTIIVVLLVCSLVGIPLLALGGVIGYRFRSEFQAPCATKRYPREIPPLSWYRKTPCQMFIAGILSFSAIVLELHHLYASMWGYKIFTLPGILFITFVILIILTSMMSVGLTYIQLSVEDHEWWWRGDENDMLFSVKKERFNESVEEGLRESFIPSDYKEANIKVVGVGGGGSNAVNRMLESSMKGVEFWIINSDAQAMKMSPVFPENRVQIGRELTRGLGAGGNPDTGMNAANESKGAIVEALHGADMVFVTAGMGGGTGTGGAPVVAGIAKSMGILTVGIVTTPFSFEGRRRAVQAQEGIAALRNNVDTLIVIPNDKLLTAVSQSTPVTEAFNVADDILWQGVRGISDIIMVPGLVNVDFADVRAIMKDAGSSLMGIGTATGKNRARDAALNAIQSPLLDIGLERATGIVWNITGGSDLTLFEVNAVAEFIYDLVDPSANLIFGAVIDQSLTGQVNITLIATGVERQDESKGRKTQLAQGDTSLGMNRRPPSYTDGGLVEIPEFLRKRGSRSHYPRA</sequence>
<comment type="subcellular location">
    <subcellularLocation>
        <location evidence="1">Endosome membrane</location>
        <topology evidence="1">Multi-pass membrane protein</topology>
    </subcellularLocation>
    <subcellularLocation>
        <location evidence="4">Golgi apparatus membrane</location>
        <topology evidence="4">Multi-pass membrane protein</topology>
    </subcellularLocation>
    <subcellularLocation>
        <location evidence="2">Plastid</location>
        <location evidence="2">Chloroplast stroma</location>
    </subcellularLocation>
    <subcellularLocation>
        <location evidence="3">Plastid</location>
        <location evidence="3">Chloroplast thylakoid membrane</location>
        <topology evidence="3">Peripheral membrane protein</topology>
    </subcellularLocation>
</comment>
<dbReference type="Pfam" id="PF02990">
    <property type="entry name" value="EMP70"/>
    <property type="match status" value="1"/>
</dbReference>
<dbReference type="GO" id="GO:0072657">
    <property type="term" value="P:protein localization to membrane"/>
    <property type="evidence" value="ECO:0007669"/>
    <property type="project" value="TreeGrafter"/>
</dbReference>
<dbReference type="SUPFAM" id="SSF55307">
    <property type="entry name" value="Tubulin C-terminal domain-like"/>
    <property type="match status" value="1"/>
</dbReference>
<accession>A0A660KT44</accession>
<dbReference type="HAMAP" id="MF_00909">
    <property type="entry name" value="FtsZ"/>
    <property type="match status" value="1"/>
</dbReference>
<dbReference type="PANTHER" id="PTHR10766:SF119">
    <property type="entry name" value="TRANSMEMBRANE 9 SUPERFAMILY MEMBER 5"/>
    <property type="match status" value="1"/>
</dbReference>
<dbReference type="EMBL" id="CM017324">
    <property type="protein sequence ID" value="KAE8037429.1"/>
    <property type="molecule type" value="Genomic_DNA"/>
</dbReference>
<dbReference type="InterPro" id="IPR020805">
    <property type="entry name" value="Cell_div_FtsZ_CS"/>
</dbReference>
<evidence type="ECO:0000256" key="3">
    <source>
        <dbReference type="ARBA" id="ARBA00004525"/>
    </source>
</evidence>
<dbReference type="GO" id="GO:0003924">
    <property type="term" value="F:GTPase activity"/>
    <property type="evidence" value="ECO:0007669"/>
    <property type="project" value="InterPro"/>
</dbReference>
<keyword evidence="25" id="KW-1185">Reference proteome</keyword>
<dbReference type="FunFam" id="3.40.50.1440:FF:000001">
    <property type="entry name" value="Cell division protein FtsZ"/>
    <property type="match status" value="1"/>
</dbReference>
<dbReference type="PROSITE" id="PS01135">
    <property type="entry name" value="FTSZ_2"/>
    <property type="match status" value="1"/>
</dbReference>
<keyword evidence="19 21" id="KW-0472">Membrane</keyword>
<dbReference type="CDD" id="cd02201">
    <property type="entry name" value="FtsZ_type1"/>
    <property type="match status" value="1"/>
</dbReference>
<evidence type="ECO:0000256" key="12">
    <source>
        <dbReference type="ARBA" id="ARBA00022741"/>
    </source>
</evidence>
<keyword evidence="11" id="KW-0732">Signal</keyword>
<dbReference type="GO" id="GO:0070938">
    <property type="term" value="C:contractile ring"/>
    <property type="evidence" value="ECO:0007669"/>
    <property type="project" value="UniProtKB-ARBA"/>
</dbReference>
<keyword evidence="14" id="KW-0809">Transit peptide</keyword>
<dbReference type="GO" id="GO:0009535">
    <property type="term" value="C:chloroplast thylakoid membrane"/>
    <property type="evidence" value="ECO:0007669"/>
    <property type="project" value="UniProtKB-SubCell"/>
</dbReference>
<name>A0A660KT44_9ROSI</name>
<dbReference type="SMART" id="SM00865">
    <property type="entry name" value="Tubulin_C"/>
    <property type="match status" value="1"/>
</dbReference>
<evidence type="ECO:0000256" key="5">
    <source>
        <dbReference type="ARBA" id="ARBA00005227"/>
    </source>
</evidence>
<dbReference type="SMART" id="SM00864">
    <property type="entry name" value="Tubulin"/>
    <property type="match status" value="1"/>
</dbReference>
<evidence type="ECO:0000256" key="20">
    <source>
        <dbReference type="SAM" id="MobiDB-lite"/>
    </source>
</evidence>
<dbReference type="GO" id="GO:0005525">
    <property type="term" value="F:GTP binding"/>
    <property type="evidence" value="ECO:0007669"/>
    <property type="project" value="UniProtKB-KW"/>
</dbReference>
<evidence type="ECO:0000256" key="6">
    <source>
        <dbReference type="ARBA" id="ARBA00009690"/>
    </source>
</evidence>
<dbReference type="InterPro" id="IPR037103">
    <property type="entry name" value="Tubulin/FtsZ-like_C"/>
</dbReference>
<feature type="transmembrane region" description="Helical" evidence="21">
    <location>
        <begin position="543"/>
        <end position="565"/>
    </location>
</feature>
<evidence type="ECO:0000256" key="11">
    <source>
        <dbReference type="ARBA" id="ARBA00022729"/>
    </source>
</evidence>
<evidence type="ECO:0008006" key="26">
    <source>
        <dbReference type="Google" id="ProtNLM"/>
    </source>
</evidence>
<evidence type="ECO:0000313" key="24">
    <source>
        <dbReference type="EMBL" id="KAE8037429.1"/>
    </source>
</evidence>
<keyword evidence="13" id="KW-0967">Endosome</keyword>
<feature type="transmembrane region" description="Helical" evidence="21">
    <location>
        <begin position="381"/>
        <end position="402"/>
    </location>
</feature>
<evidence type="ECO:0000256" key="14">
    <source>
        <dbReference type="ARBA" id="ARBA00022946"/>
    </source>
</evidence>
<dbReference type="Proteomes" id="UP000327013">
    <property type="component" value="Chromosome 4"/>
</dbReference>
<dbReference type="GO" id="GO:0042802">
    <property type="term" value="F:identical protein binding"/>
    <property type="evidence" value="ECO:0007669"/>
    <property type="project" value="UniProtKB-ARBA"/>
</dbReference>
<evidence type="ECO:0000256" key="8">
    <source>
        <dbReference type="ARBA" id="ARBA00022553"/>
    </source>
</evidence>
<dbReference type="PRINTS" id="PR00423">
    <property type="entry name" value="CELLDVISFTSZ"/>
</dbReference>
<reference evidence="24 25" key="1">
    <citation type="submission" date="2019-06" db="EMBL/GenBank/DDBJ databases">
        <title>A chromosomal-level reference genome of Carpinus fangiana (Coryloideae, Betulaceae).</title>
        <authorList>
            <person name="Yang X."/>
            <person name="Wang Z."/>
            <person name="Zhang L."/>
            <person name="Hao G."/>
            <person name="Liu J."/>
            <person name="Yang Y."/>
        </authorList>
    </citation>
    <scope>NUCLEOTIDE SEQUENCE [LARGE SCALE GENOMIC DNA]</scope>
    <source>
        <strain evidence="24">Cfa_2016G</strain>
        <tissue evidence="24">Leaf</tissue>
    </source>
</reference>
<evidence type="ECO:0000256" key="4">
    <source>
        <dbReference type="ARBA" id="ARBA00004653"/>
    </source>
</evidence>
<keyword evidence="16" id="KW-0333">Golgi apparatus</keyword>
<dbReference type="InterPro" id="IPR018316">
    <property type="entry name" value="Tubulin/FtsZ_2-layer-sand-dom"/>
</dbReference>
<evidence type="ECO:0000313" key="25">
    <source>
        <dbReference type="Proteomes" id="UP000327013"/>
    </source>
</evidence>
<dbReference type="NCBIfam" id="TIGR00065">
    <property type="entry name" value="ftsZ"/>
    <property type="match status" value="1"/>
</dbReference>
<comment type="similarity">
    <text evidence="5">Belongs to the nonaspanin (TM9SF) (TC 9.A.2) family.</text>
</comment>
<dbReference type="OrthoDB" id="1666796at2759"/>
<feature type="domain" description="Tubulin/FtsZ 2-layer sandwich" evidence="23">
    <location>
        <begin position="902"/>
        <end position="1019"/>
    </location>
</feature>
<evidence type="ECO:0000256" key="19">
    <source>
        <dbReference type="ARBA" id="ARBA00023136"/>
    </source>
</evidence>
<dbReference type="InterPro" id="IPR008280">
    <property type="entry name" value="Tub_FtsZ_C"/>
</dbReference>
<evidence type="ECO:0000256" key="13">
    <source>
        <dbReference type="ARBA" id="ARBA00022753"/>
    </source>
</evidence>
<keyword evidence="15 21" id="KW-1133">Transmembrane helix</keyword>
<feature type="transmembrane region" description="Helical" evidence="21">
    <location>
        <begin position="635"/>
        <end position="658"/>
    </location>
</feature>
<feature type="region of interest" description="Disordered" evidence="20">
    <location>
        <begin position="1015"/>
        <end position="1043"/>
    </location>
</feature>
<evidence type="ECO:0000256" key="21">
    <source>
        <dbReference type="SAM" id="Phobius"/>
    </source>
</evidence>
<evidence type="ECO:0000256" key="10">
    <source>
        <dbReference type="ARBA" id="ARBA00022692"/>
    </source>
</evidence>
<keyword evidence="7" id="KW-0150">Chloroplast</keyword>
<feature type="transmembrane region" description="Helical" evidence="21">
    <location>
        <begin position="603"/>
        <end position="623"/>
    </location>
</feature>
<feature type="domain" description="Tubulin/FtsZ GTPase" evidence="22">
    <location>
        <begin position="706"/>
        <end position="900"/>
    </location>
</feature>
<keyword evidence="9" id="KW-0934">Plastid</keyword>
<dbReference type="SUPFAM" id="SSF52490">
    <property type="entry name" value="Tubulin nucleotide-binding domain-like"/>
    <property type="match status" value="1"/>
</dbReference>
<dbReference type="Gene3D" id="3.40.50.1440">
    <property type="entry name" value="Tubulin/FtsZ, GTPase domain"/>
    <property type="match status" value="1"/>
</dbReference>
<evidence type="ECO:0000256" key="1">
    <source>
        <dbReference type="ARBA" id="ARBA00004337"/>
    </source>
</evidence>
<dbReference type="InterPro" id="IPR024757">
    <property type="entry name" value="FtsZ_C"/>
</dbReference>
<dbReference type="InterPro" id="IPR000158">
    <property type="entry name" value="Cell_div_FtsZ"/>
</dbReference>
<dbReference type="GO" id="GO:0009570">
    <property type="term" value="C:chloroplast stroma"/>
    <property type="evidence" value="ECO:0007669"/>
    <property type="project" value="UniProtKB-SubCell"/>
</dbReference>
<comment type="similarity">
    <text evidence="6">Belongs to the FtsZ family.</text>
</comment>
<keyword evidence="12" id="KW-0547">Nucleotide-binding</keyword>
<keyword evidence="17" id="KW-0793">Thylakoid</keyword>
<evidence type="ECO:0000256" key="9">
    <source>
        <dbReference type="ARBA" id="ARBA00022640"/>
    </source>
</evidence>
<dbReference type="PANTHER" id="PTHR10766">
    <property type="entry name" value="TRANSMEMBRANE 9 SUPERFAMILY PROTEIN"/>
    <property type="match status" value="1"/>
</dbReference>
<evidence type="ECO:0000259" key="22">
    <source>
        <dbReference type="SMART" id="SM00864"/>
    </source>
</evidence>
<evidence type="ECO:0000256" key="18">
    <source>
        <dbReference type="ARBA" id="ARBA00023134"/>
    </source>
</evidence>
<dbReference type="Gene3D" id="3.30.1330.20">
    <property type="entry name" value="Tubulin/FtsZ, C-terminal domain"/>
    <property type="match status" value="1"/>
</dbReference>
<evidence type="ECO:0000256" key="16">
    <source>
        <dbReference type="ARBA" id="ARBA00023034"/>
    </source>
</evidence>
<protein>
    <recommendedName>
        <fullName evidence="26">Transmembrane 9 superfamily member</fullName>
    </recommendedName>
</protein>
<evidence type="ECO:0000259" key="23">
    <source>
        <dbReference type="SMART" id="SM00865"/>
    </source>
</evidence>
<dbReference type="InterPro" id="IPR004240">
    <property type="entry name" value="EMP70"/>
</dbReference>
<proteinExistence type="inferred from homology"/>
<organism evidence="24 25">
    <name type="scientific">Carpinus fangiana</name>
    <dbReference type="NCBI Taxonomy" id="176857"/>
    <lineage>
        <taxon>Eukaryota</taxon>
        <taxon>Viridiplantae</taxon>
        <taxon>Streptophyta</taxon>
        <taxon>Embryophyta</taxon>
        <taxon>Tracheophyta</taxon>
        <taxon>Spermatophyta</taxon>
        <taxon>Magnoliopsida</taxon>
        <taxon>eudicotyledons</taxon>
        <taxon>Gunneridae</taxon>
        <taxon>Pentapetalae</taxon>
        <taxon>rosids</taxon>
        <taxon>fabids</taxon>
        <taxon>Fagales</taxon>
        <taxon>Betulaceae</taxon>
        <taxon>Carpinus</taxon>
    </lineage>
</organism>
<feature type="compositionally biased region" description="Polar residues" evidence="20">
    <location>
        <begin position="1022"/>
        <end position="1031"/>
    </location>
</feature>
<evidence type="ECO:0000256" key="2">
    <source>
        <dbReference type="ARBA" id="ARBA00004470"/>
    </source>
</evidence>
<keyword evidence="18" id="KW-0342">GTP-binding</keyword>
<evidence type="ECO:0000256" key="15">
    <source>
        <dbReference type="ARBA" id="ARBA00022989"/>
    </source>
</evidence>
<feature type="transmembrane region" description="Helical" evidence="21">
    <location>
        <begin position="442"/>
        <end position="470"/>
    </location>
</feature>
<gene>
    <name evidence="24" type="ORF">FH972_010017</name>
</gene>
<dbReference type="GO" id="GO:0010020">
    <property type="term" value="P:chloroplast fission"/>
    <property type="evidence" value="ECO:0007669"/>
    <property type="project" value="UniProtKB-ARBA"/>
</dbReference>
<dbReference type="Pfam" id="PF12327">
    <property type="entry name" value="FtsZ_C"/>
    <property type="match status" value="1"/>
</dbReference>
<dbReference type="InterPro" id="IPR003008">
    <property type="entry name" value="Tubulin_FtsZ_GTPase"/>
</dbReference>
<feature type="transmembrane region" description="Helical" evidence="21">
    <location>
        <begin position="476"/>
        <end position="497"/>
    </location>
</feature>
<dbReference type="Pfam" id="PF00091">
    <property type="entry name" value="Tubulin"/>
    <property type="match status" value="1"/>
</dbReference>
<dbReference type="GO" id="GO:0000139">
    <property type="term" value="C:Golgi membrane"/>
    <property type="evidence" value="ECO:0007669"/>
    <property type="project" value="UniProtKB-SubCell"/>
</dbReference>
<evidence type="ECO:0000256" key="17">
    <source>
        <dbReference type="ARBA" id="ARBA00023078"/>
    </source>
</evidence>
<evidence type="ECO:0000256" key="7">
    <source>
        <dbReference type="ARBA" id="ARBA00022528"/>
    </source>
</evidence>
<dbReference type="GO" id="GO:0010008">
    <property type="term" value="C:endosome membrane"/>
    <property type="evidence" value="ECO:0007669"/>
    <property type="project" value="UniProtKB-SubCell"/>
</dbReference>
<keyword evidence="10 21" id="KW-0812">Transmembrane</keyword>
<dbReference type="AlphaFoldDB" id="A0A660KT44"/>